<reference evidence="1" key="1">
    <citation type="submission" date="2021-06" db="EMBL/GenBank/DDBJ databases">
        <authorList>
            <person name="Kallberg Y."/>
            <person name="Tangrot J."/>
            <person name="Rosling A."/>
        </authorList>
    </citation>
    <scope>NUCLEOTIDE SEQUENCE</scope>
    <source>
        <strain evidence="1">MA461A</strain>
    </source>
</reference>
<dbReference type="Proteomes" id="UP000789920">
    <property type="component" value="Unassembled WGS sequence"/>
</dbReference>
<protein>
    <submittedName>
        <fullName evidence="1">13691_t:CDS:1</fullName>
    </submittedName>
</protein>
<evidence type="ECO:0000313" key="1">
    <source>
        <dbReference type="EMBL" id="CAG8825471.1"/>
    </source>
</evidence>
<name>A0ACA9S3N1_9GLOM</name>
<accession>A0ACA9S3N1</accession>
<feature type="non-terminal residue" evidence="1">
    <location>
        <position position="194"/>
    </location>
</feature>
<dbReference type="EMBL" id="CAJVQC010090577">
    <property type="protein sequence ID" value="CAG8825471.1"/>
    <property type="molecule type" value="Genomic_DNA"/>
</dbReference>
<keyword evidence="2" id="KW-1185">Reference proteome</keyword>
<evidence type="ECO:0000313" key="2">
    <source>
        <dbReference type="Proteomes" id="UP000789920"/>
    </source>
</evidence>
<comment type="caution">
    <text evidence="1">The sequence shown here is derived from an EMBL/GenBank/DDBJ whole genome shotgun (WGS) entry which is preliminary data.</text>
</comment>
<organism evidence="1 2">
    <name type="scientific">Racocetra persica</name>
    <dbReference type="NCBI Taxonomy" id="160502"/>
    <lineage>
        <taxon>Eukaryota</taxon>
        <taxon>Fungi</taxon>
        <taxon>Fungi incertae sedis</taxon>
        <taxon>Mucoromycota</taxon>
        <taxon>Glomeromycotina</taxon>
        <taxon>Glomeromycetes</taxon>
        <taxon>Diversisporales</taxon>
        <taxon>Gigasporaceae</taxon>
        <taxon>Racocetra</taxon>
    </lineage>
</organism>
<proteinExistence type="predicted"/>
<sequence length="194" mass="22270">ENNHPTPNIHKRLNPAYLKENNHPTPNIHKRLNPAKDKPQHAYQPIEDNQIFQTDGASLRVIFTSGHSEDHIAFYLEEENAIFTGDAVLGQGTTVFENLEEYMTSLQKMKKLTPDRLYPGHGPVVEDGMAKLDEYIDHRLQRDQEILDVLKQSDKPLTAMQIVESIYAAYPRELWKAAEASVKLHLFKLENESK</sequence>
<feature type="non-terminal residue" evidence="1">
    <location>
        <position position="1"/>
    </location>
</feature>
<gene>
    <name evidence="1" type="ORF">RPERSI_LOCUS26493</name>
</gene>